<dbReference type="InterPro" id="IPR027417">
    <property type="entry name" value="P-loop_NTPase"/>
</dbReference>
<name>A0A4Q7YRB9_9BACT</name>
<evidence type="ECO:0000256" key="1">
    <source>
        <dbReference type="SAM" id="Coils"/>
    </source>
</evidence>
<reference evidence="3 4" key="1">
    <citation type="submission" date="2019-02" db="EMBL/GenBank/DDBJ databases">
        <title>Genomic Encyclopedia of Archaeal and Bacterial Type Strains, Phase II (KMG-II): from individual species to whole genera.</title>
        <authorList>
            <person name="Goeker M."/>
        </authorList>
    </citation>
    <scope>NUCLEOTIDE SEQUENCE [LARGE SCALE GENOMIC DNA]</scope>
    <source>
        <strain evidence="3 4">DSM 18101</strain>
    </source>
</reference>
<accession>A0A4Q7YRB9</accession>
<gene>
    <name evidence="3" type="ORF">BDD14_1447</name>
</gene>
<dbReference type="EMBL" id="SHKW01000001">
    <property type="protein sequence ID" value="RZU40030.1"/>
    <property type="molecule type" value="Genomic_DNA"/>
</dbReference>
<dbReference type="AlphaFoldDB" id="A0A4Q7YRB9"/>
<organism evidence="3 4">
    <name type="scientific">Edaphobacter modestus</name>
    <dbReference type="NCBI Taxonomy" id="388466"/>
    <lineage>
        <taxon>Bacteria</taxon>
        <taxon>Pseudomonadati</taxon>
        <taxon>Acidobacteriota</taxon>
        <taxon>Terriglobia</taxon>
        <taxon>Terriglobales</taxon>
        <taxon>Acidobacteriaceae</taxon>
        <taxon>Edaphobacter</taxon>
    </lineage>
</organism>
<evidence type="ECO:0000313" key="4">
    <source>
        <dbReference type="Proteomes" id="UP000292958"/>
    </source>
</evidence>
<dbReference type="InterPro" id="IPR046919">
    <property type="entry name" value="ABC-3C_CTD10"/>
</dbReference>
<comment type="caution">
    <text evidence="3">The sequence shown here is derived from an EMBL/GenBank/DDBJ whole genome shotgun (WGS) entry which is preliminary data.</text>
</comment>
<dbReference type="Pfam" id="PF20275">
    <property type="entry name" value="CTD10"/>
    <property type="match status" value="1"/>
</dbReference>
<feature type="coiled-coil region" evidence="1">
    <location>
        <begin position="217"/>
        <end position="267"/>
    </location>
</feature>
<feature type="domain" description="ABC-three component systems C-terminal" evidence="2">
    <location>
        <begin position="273"/>
        <end position="347"/>
    </location>
</feature>
<sequence>MIHRIFSSLPTFKNLAPLKPGLNVLIAEKSAGATDKQTRNRAGKSSLIEIIHFLLGSDAGKDSIFRTPDLLDATFGMTFDLKGIQQEVERSGGTKAKVKVLGPLGLPQTISVSDWCDVLGEEMFGLTTREANGSKPPSFRSLFAYFVRRQASTAFVTPEKQAVMQGIGDMQIALMFLLDLDWQIARDWQAVRDREKTLEELKKAAGSGAFGSIIGKSADLRTQLTIEEARLKRLQAESANFNVLPEYKQLEVETSALTRQLNDLSNSNTLDLSAIRDLEEALTLEVAPEPNNLRQVYKEAGLVLPDLVRQRYEDVRNFHESVVRNRRDYLTSELEAARRRIEQRDAEMVQVDPQQ</sequence>
<evidence type="ECO:0000259" key="2">
    <source>
        <dbReference type="Pfam" id="PF20275"/>
    </source>
</evidence>
<dbReference type="Gene3D" id="3.40.50.300">
    <property type="entry name" value="P-loop containing nucleotide triphosphate hydrolases"/>
    <property type="match status" value="1"/>
</dbReference>
<protein>
    <recommendedName>
        <fullName evidence="2">ABC-three component systems C-terminal domain-containing protein</fullName>
    </recommendedName>
</protein>
<keyword evidence="4" id="KW-1185">Reference proteome</keyword>
<evidence type="ECO:0000313" key="3">
    <source>
        <dbReference type="EMBL" id="RZU40030.1"/>
    </source>
</evidence>
<dbReference type="Proteomes" id="UP000292958">
    <property type="component" value="Unassembled WGS sequence"/>
</dbReference>
<proteinExistence type="predicted"/>
<keyword evidence="1" id="KW-0175">Coiled coil</keyword>